<evidence type="ECO:0000256" key="6">
    <source>
        <dbReference type="ARBA" id="ARBA00023136"/>
    </source>
</evidence>
<feature type="transmembrane region" description="Helical" evidence="7">
    <location>
        <begin position="115"/>
        <end position="137"/>
    </location>
</feature>
<evidence type="ECO:0000256" key="5">
    <source>
        <dbReference type="ARBA" id="ARBA00022989"/>
    </source>
</evidence>
<dbReference type="GO" id="GO:0005886">
    <property type="term" value="C:plasma membrane"/>
    <property type="evidence" value="ECO:0007669"/>
    <property type="project" value="UniProtKB-SubCell"/>
</dbReference>
<evidence type="ECO:0000256" key="7">
    <source>
        <dbReference type="SAM" id="Phobius"/>
    </source>
</evidence>
<dbReference type="AlphaFoldDB" id="A0A7C9P4W4"/>
<evidence type="ECO:0000313" key="9">
    <source>
        <dbReference type="Proteomes" id="UP000483432"/>
    </source>
</evidence>
<keyword evidence="6 7" id="KW-0472">Membrane</keyword>
<keyword evidence="5 7" id="KW-1133">Transmembrane helix</keyword>
<evidence type="ECO:0000256" key="3">
    <source>
        <dbReference type="ARBA" id="ARBA00022475"/>
    </source>
</evidence>
<organism evidence="8 9">
    <name type="scientific">Sulfuriferula multivorans</name>
    <dbReference type="NCBI Taxonomy" id="1559896"/>
    <lineage>
        <taxon>Bacteria</taxon>
        <taxon>Pseudomonadati</taxon>
        <taxon>Pseudomonadota</taxon>
        <taxon>Betaproteobacteria</taxon>
        <taxon>Nitrosomonadales</taxon>
        <taxon>Sulfuricellaceae</taxon>
        <taxon>Sulfuriferula</taxon>
    </lineage>
</organism>
<dbReference type="PANTHER" id="PTHR30250:SF10">
    <property type="entry name" value="LIPOPOLYSACCHARIDE BIOSYNTHESIS PROTEIN WZXC"/>
    <property type="match status" value="1"/>
</dbReference>
<gene>
    <name evidence="8" type="ORF">GZ085_01615</name>
</gene>
<feature type="transmembrane region" description="Helical" evidence="7">
    <location>
        <begin position="12"/>
        <end position="37"/>
    </location>
</feature>
<protein>
    <submittedName>
        <fullName evidence="8">Oligosaccharide flippase family protein</fullName>
    </submittedName>
</protein>
<dbReference type="EMBL" id="JAAFGW010000012">
    <property type="protein sequence ID" value="NDP47089.1"/>
    <property type="molecule type" value="Genomic_DNA"/>
</dbReference>
<accession>A0A7C9P4W4</accession>
<evidence type="ECO:0000256" key="4">
    <source>
        <dbReference type="ARBA" id="ARBA00022692"/>
    </source>
</evidence>
<sequence>MKQTALGHTVNGIRWGTLSTGVNVLFQLGFMAVMARLLNPADFGLVAIANVVLRFLSYFAQMGVSPALIQKPHLEDGDVRAALSVSLGISALCVLLAVSFAPLAQTYFSMPDLGVVIQALSLSFLLTGASAVSMGLLRREMSFKNIALIESASYVLGYGLVGVLLALADFGVWALVGAALSQAGLTT</sequence>
<name>A0A7C9P4W4_9PROT</name>
<evidence type="ECO:0000256" key="2">
    <source>
        <dbReference type="ARBA" id="ARBA00007430"/>
    </source>
</evidence>
<evidence type="ECO:0000256" key="1">
    <source>
        <dbReference type="ARBA" id="ARBA00004651"/>
    </source>
</evidence>
<feature type="non-terminal residue" evidence="8">
    <location>
        <position position="187"/>
    </location>
</feature>
<feature type="transmembrane region" description="Helical" evidence="7">
    <location>
        <begin position="43"/>
        <end position="60"/>
    </location>
</feature>
<comment type="similarity">
    <text evidence="2">Belongs to the polysaccharide synthase family.</text>
</comment>
<feature type="transmembrane region" description="Helical" evidence="7">
    <location>
        <begin position="158"/>
        <end position="180"/>
    </location>
</feature>
<reference evidence="8 9" key="1">
    <citation type="submission" date="2019-09" db="EMBL/GenBank/DDBJ databases">
        <title>H2 Metabolism Revealed by Metagenomic Analysis in Subglacial Sediment of East Antarctica.</title>
        <authorList>
            <person name="Yang Z."/>
            <person name="Zhang Y."/>
            <person name="Lv Y."/>
            <person name="Yan W."/>
            <person name="Xiao X."/>
            <person name="Sun B."/>
            <person name="Ma H."/>
        </authorList>
    </citation>
    <scope>NUCLEOTIDE SEQUENCE [LARGE SCALE GENOMIC DNA]</scope>
    <source>
        <strain evidence="8">Bin2_2</strain>
    </source>
</reference>
<dbReference type="Proteomes" id="UP000483432">
    <property type="component" value="Unassembled WGS sequence"/>
</dbReference>
<dbReference type="InterPro" id="IPR050833">
    <property type="entry name" value="Poly_Biosynth_Transport"/>
</dbReference>
<comment type="caution">
    <text evidence="8">The sequence shown here is derived from an EMBL/GenBank/DDBJ whole genome shotgun (WGS) entry which is preliminary data.</text>
</comment>
<comment type="subcellular location">
    <subcellularLocation>
        <location evidence="1">Cell membrane</location>
        <topology evidence="1">Multi-pass membrane protein</topology>
    </subcellularLocation>
</comment>
<keyword evidence="4 7" id="KW-0812">Transmembrane</keyword>
<evidence type="ECO:0000313" key="8">
    <source>
        <dbReference type="EMBL" id="NDP47089.1"/>
    </source>
</evidence>
<keyword evidence="3" id="KW-1003">Cell membrane</keyword>
<dbReference type="Pfam" id="PF13440">
    <property type="entry name" value="Polysacc_synt_3"/>
    <property type="match status" value="1"/>
</dbReference>
<proteinExistence type="inferred from homology"/>
<feature type="transmembrane region" description="Helical" evidence="7">
    <location>
        <begin position="81"/>
        <end position="103"/>
    </location>
</feature>
<dbReference type="PANTHER" id="PTHR30250">
    <property type="entry name" value="PST FAMILY PREDICTED COLANIC ACID TRANSPORTER"/>
    <property type="match status" value="1"/>
</dbReference>